<reference evidence="1 2" key="1">
    <citation type="journal article" date="2024" name="G3 (Bethesda)">
        <title>Genome assembly of Hibiscus sabdariffa L. provides insights into metabolisms of medicinal natural products.</title>
        <authorList>
            <person name="Kim T."/>
        </authorList>
    </citation>
    <scope>NUCLEOTIDE SEQUENCE [LARGE SCALE GENOMIC DNA]</scope>
    <source>
        <strain evidence="1">TK-2024</strain>
        <tissue evidence="1">Old leaves</tissue>
    </source>
</reference>
<gene>
    <name evidence="1" type="ORF">V6N11_077453</name>
</gene>
<evidence type="ECO:0000313" key="2">
    <source>
        <dbReference type="Proteomes" id="UP001396334"/>
    </source>
</evidence>
<protein>
    <submittedName>
        <fullName evidence="1">Uncharacterized protein</fullName>
    </submittedName>
</protein>
<dbReference type="Proteomes" id="UP001396334">
    <property type="component" value="Unassembled WGS sequence"/>
</dbReference>
<sequence>MEIGIGNGWKMCYISLCYFVSHVLYPHMMLKGPGHCGGAAASMCLMMEMSFGEDIAAYCRRIYDDLLVIQSAPICRG</sequence>
<keyword evidence="2" id="KW-1185">Reference proteome</keyword>
<dbReference type="EMBL" id="JBBPBN010000006">
    <property type="protein sequence ID" value="KAK9035413.1"/>
    <property type="molecule type" value="Genomic_DNA"/>
</dbReference>
<accession>A0ABR2TD46</accession>
<evidence type="ECO:0000313" key="1">
    <source>
        <dbReference type="EMBL" id="KAK9035413.1"/>
    </source>
</evidence>
<organism evidence="1 2">
    <name type="scientific">Hibiscus sabdariffa</name>
    <name type="common">roselle</name>
    <dbReference type="NCBI Taxonomy" id="183260"/>
    <lineage>
        <taxon>Eukaryota</taxon>
        <taxon>Viridiplantae</taxon>
        <taxon>Streptophyta</taxon>
        <taxon>Embryophyta</taxon>
        <taxon>Tracheophyta</taxon>
        <taxon>Spermatophyta</taxon>
        <taxon>Magnoliopsida</taxon>
        <taxon>eudicotyledons</taxon>
        <taxon>Gunneridae</taxon>
        <taxon>Pentapetalae</taxon>
        <taxon>rosids</taxon>
        <taxon>malvids</taxon>
        <taxon>Malvales</taxon>
        <taxon>Malvaceae</taxon>
        <taxon>Malvoideae</taxon>
        <taxon>Hibiscus</taxon>
    </lineage>
</organism>
<proteinExistence type="predicted"/>
<comment type="caution">
    <text evidence="1">The sequence shown here is derived from an EMBL/GenBank/DDBJ whole genome shotgun (WGS) entry which is preliminary data.</text>
</comment>
<name>A0ABR2TD46_9ROSI</name>